<keyword evidence="2" id="KW-0812">Transmembrane</keyword>
<keyword evidence="2" id="KW-1133">Transmembrane helix</keyword>
<feature type="compositionally biased region" description="Basic and acidic residues" evidence="1">
    <location>
        <begin position="65"/>
        <end position="83"/>
    </location>
</feature>
<reference evidence="3 4" key="1">
    <citation type="journal article" date="2018" name="Mol. Biol. Evol.">
        <title>Analysis of the draft genome of the red seaweed Gracilariopsis chorda provides insights into genome size evolution in Rhodophyta.</title>
        <authorList>
            <person name="Lee J."/>
            <person name="Yang E.C."/>
            <person name="Graf L."/>
            <person name="Yang J.H."/>
            <person name="Qiu H."/>
            <person name="Zel Zion U."/>
            <person name="Chan C.X."/>
            <person name="Stephens T.G."/>
            <person name="Weber A.P.M."/>
            <person name="Boo G.H."/>
            <person name="Boo S.M."/>
            <person name="Kim K.M."/>
            <person name="Shin Y."/>
            <person name="Jung M."/>
            <person name="Lee S.J."/>
            <person name="Yim H.S."/>
            <person name="Lee J.H."/>
            <person name="Bhattacharya D."/>
            <person name="Yoon H.S."/>
        </authorList>
    </citation>
    <scope>NUCLEOTIDE SEQUENCE [LARGE SCALE GENOMIC DNA]</scope>
    <source>
        <strain evidence="3 4">SKKU-2015</strain>
        <tissue evidence="3">Whole body</tissue>
    </source>
</reference>
<keyword evidence="2" id="KW-0472">Membrane</keyword>
<protein>
    <recommendedName>
        <fullName evidence="5">Transmembrane protein</fullName>
    </recommendedName>
</protein>
<feature type="region of interest" description="Disordered" evidence="1">
    <location>
        <begin position="277"/>
        <end position="315"/>
    </location>
</feature>
<feature type="region of interest" description="Disordered" evidence="1">
    <location>
        <begin position="1"/>
        <end position="89"/>
    </location>
</feature>
<evidence type="ECO:0008006" key="5">
    <source>
        <dbReference type="Google" id="ProtNLM"/>
    </source>
</evidence>
<keyword evidence="4" id="KW-1185">Reference proteome</keyword>
<proteinExistence type="predicted"/>
<accession>A0A2V3IKB9</accession>
<feature type="compositionally biased region" description="Polar residues" evidence="1">
    <location>
        <begin position="303"/>
        <end position="315"/>
    </location>
</feature>
<sequence>MDFSQAVVDERPSRSLRVKSPQMVRIPPAPTGHLVLPSSDTFSPISSSVEQEHVHQIPVTVEQPSRPRDSDQKERVGLREPTREVQTSRSTLSLVLGGLSRDPPLFVRRRTTESEQGNEEEKAAAATALELAIMGSALVLTLCLQVQEVVGGRGGFDNITQATEAQYLFVGTSALSFAFGFYSIVTAAVMLQSIVSTPSIHTRPMLKKLSGWIHAPRLCTLAAAGCLGITTLIAFFLGIEKNVSILGAVVTGIGITLTAVATASILRLLADFDPKDAPCDTHPQQRVETVDKRDDKTDEDGVSASSKDPTHGSCTSAFIPEQEYLKRVGEEFGNATYRQACMKPFSEASRTTTGTTAVHDK</sequence>
<organism evidence="3 4">
    <name type="scientific">Gracilariopsis chorda</name>
    <dbReference type="NCBI Taxonomy" id="448386"/>
    <lineage>
        <taxon>Eukaryota</taxon>
        <taxon>Rhodophyta</taxon>
        <taxon>Florideophyceae</taxon>
        <taxon>Rhodymeniophycidae</taxon>
        <taxon>Gracilariales</taxon>
        <taxon>Gracilariaceae</taxon>
        <taxon>Gracilariopsis</taxon>
    </lineage>
</organism>
<gene>
    <name evidence="3" type="ORF">BWQ96_07706</name>
</gene>
<feature type="transmembrane region" description="Helical" evidence="2">
    <location>
        <begin position="167"/>
        <end position="197"/>
    </location>
</feature>
<dbReference type="OrthoDB" id="10668596at2759"/>
<feature type="compositionally biased region" description="Basic and acidic residues" evidence="1">
    <location>
        <begin position="277"/>
        <end position="296"/>
    </location>
</feature>
<name>A0A2V3IKB9_9FLOR</name>
<dbReference type="AlphaFoldDB" id="A0A2V3IKB9"/>
<feature type="transmembrane region" description="Helical" evidence="2">
    <location>
        <begin position="218"/>
        <end position="239"/>
    </location>
</feature>
<comment type="caution">
    <text evidence="3">The sequence shown here is derived from an EMBL/GenBank/DDBJ whole genome shotgun (WGS) entry which is preliminary data.</text>
</comment>
<feature type="transmembrane region" description="Helical" evidence="2">
    <location>
        <begin position="245"/>
        <end position="266"/>
    </location>
</feature>
<evidence type="ECO:0000313" key="4">
    <source>
        <dbReference type="Proteomes" id="UP000247409"/>
    </source>
</evidence>
<evidence type="ECO:0000256" key="1">
    <source>
        <dbReference type="SAM" id="MobiDB-lite"/>
    </source>
</evidence>
<dbReference type="EMBL" id="NBIV01000158">
    <property type="protein sequence ID" value="PXF42544.1"/>
    <property type="molecule type" value="Genomic_DNA"/>
</dbReference>
<evidence type="ECO:0000256" key="2">
    <source>
        <dbReference type="SAM" id="Phobius"/>
    </source>
</evidence>
<feature type="compositionally biased region" description="Low complexity" evidence="1">
    <location>
        <begin position="38"/>
        <end position="48"/>
    </location>
</feature>
<evidence type="ECO:0000313" key="3">
    <source>
        <dbReference type="EMBL" id="PXF42544.1"/>
    </source>
</evidence>
<dbReference type="Proteomes" id="UP000247409">
    <property type="component" value="Unassembled WGS sequence"/>
</dbReference>